<dbReference type="EMBL" id="QUAB01000026">
    <property type="protein sequence ID" value="REJ06923.1"/>
    <property type="molecule type" value="Genomic_DNA"/>
</dbReference>
<dbReference type="InterPro" id="IPR008984">
    <property type="entry name" value="SMAD_FHA_dom_sf"/>
</dbReference>
<evidence type="ECO:0000256" key="2">
    <source>
        <dbReference type="SAM" id="MobiDB-lite"/>
    </source>
</evidence>
<feature type="compositionally biased region" description="Acidic residues" evidence="2">
    <location>
        <begin position="223"/>
        <end position="236"/>
    </location>
</feature>
<feature type="region of interest" description="Disordered" evidence="2">
    <location>
        <begin position="169"/>
        <end position="247"/>
    </location>
</feature>
<dbReference type="CDD" id="cd00060">
    <property type="entry name" value="FHA"/>
    <property type="match status" value="1"/>
</dbReference>
<protein>
    <submittedName>
        <fullName evidence="4">FHA domain-containing protein</fullName>
    </submittedName>
</protein>
<proteinExistence type="predicted"/>
<dbReference type="PROSITE" id="PS50006">
    <property type="entry name" value="FHA_DOMAIN"/>
    <property type="match status" value="1"/>
</dbReference>
<dbReference type="Pfam" id="PF00498">
    <property type="entry name" value="FHA"/>
    <property type="match status" value="1"/>
</dbReference>
<accession>A0A371NVY2</accession>
<dbReference type="RefSeq" id="WP_116241225.1">
    <property type="nucleotide sequence ID" value="NZ_QUAB01000026.1"/>
</dbReference>
<dbReference type="SUPFAM" id="SSF49879">
    <property type="entry name" value="SMAD/FHA domain"/>
    <property type="match status" value="1"/>
</dbReference>
<keyword evidence="1" id="KW-0597">Phosphoprotein</keyword>
<evidence type="ECO:0000259" key="3">
    <source>
        <dbReference type="PROSITE" id="PS50006"/>
    </source>
</evidence>
<dbReference type="AlphaFoldDB" id="A0A371NVY2"/>
<dbReference type="Gene3D" id="2.60.200.20">
    <property type="match status" value="1"/>
</dbReference>
<comment type="caution">
    <text evidence="4">The sequence shown here is derived from an EMBL/GenBank/DDBJ whole genome shotgun (WGS) entry which is preliminary data.</text>
</comment>
<keyword evidence="5" id="KW-1185">Reference proteome</keyword>
<organism evidence="4 5">
    <name type="scientific">Microbacterium bovistercoris</name>
    <dbReference type="NCBI Taxonomy" id="2293570"/>
    <lineage>
        <taxon>Bacteria</taxon>
        <taxon>Bacillati</taxon>
        <taxon>Actinomycetota</taxon>
        <taxon>Actinomycetes</taxon>
        <taxon>Micrococcales</taxon>
        <taxon>Microbacteriaceae</taxon>
        <taxon>Microbacterium</taxon>
    </lineage>
</organism>
<feature type="compositionally biased region" description="Acidic residues" evidence="2">
    <location>
        <begin position="185"/>
        <end position="205"/>
    </location>
</feature>
<dbReference type="OrthoDB" id="5485098at2"/>
<name>A0A371NVY2_9MICO</name>
<feature type="domain" description="FHA" evidence="3">
    <location>
        <begin position="346"/>
        <end position="402"/>
    </location>
</feature>
<gene>
    <name evidence="4" type="ORF">DY023_04875</name>
</gene>
<feature type="compositionally biased region" description="Low complexity" evidence="2">
    <location>
        <begin position="206"/>
        <end position="221"/>
    </location>
</feature>
<feature type="region of interest" description="Disordered" evidence="2">
    <location>
        <begin position="266"/>
        <end position="287"/>
    </location>
</feature>
<evidence type="ECO:0000313" key="4">
    <source>
        <dbReference type="EMBL" id="REJ06923.1"/>
    </source>
</evidence>
<dbReference type="Proteomes" id="UP000262172">
    <property type="component" value="Unassembled WGS sequence"/>
</dbReference>
<evidence type="ECO:0000256" key="1">
    <source>
        <dbReference type="ARBA" id="ARBA00022553"/>
    </source>
</evidence>
<evidence type="ECO:0000313" key="5">
    <source>
        <dbReference type="Proteomes" id="UP000262172"/>
    </source>
</evidence>
<dbReference type="InterPro" id="IPR000253">
    <property type="entry name" value="FHA_dom"/>
</dbReference>
<sequence length="440" mass="45903">MRAGYELGTWWSLIGRTGVVVLPPDADDRLVDGLWDVIEGGAGLSAVVDVLTTHVGGVFAAIPPFVAVVREGADVRVAVRGRVSARVTDAEGDERTFTGAEVTTWSEHFVPRGVEAELLVDEDVTGRVLPISHGVITAARVTLDFTQEDAAAPPLPDAALASFPEAALPPADEPLAEEPAAWEPAAEEPVAEEPVVEEPVVEEPVADAPVPAAEPEAALAPEPEPEPIADPEPEPEPEPHPQTDPFATLGLTDVFEEDVESTIVSPASLAAPVPPAPPAPPADGDHDGATISLAQLRAMRGEGMVPPPPPAPAAPDAATAVLDVPASARGRIRMSTGQVVELDRPVIIGRRPRSTRASGDNLPHLIAVDSPQQDISRNHLEIRPEAGACVVIDLHTTNGSTLLRTGADPVRLHPGEQNVVVSGDTVDLGDGVTITFEDLP</sequence>
<reference evidence="4 5" key="1">
    <citation type="submission" date="2018-08" db="EMBL/GenBank/DDBJ databases">
        <title>Isolation, diversity and antifungal activity of Actinobacteria from cow dung.</title>
        <authorList>
            <person name="Ling L."/>
        </authorList>
    </citation>
    <scope>NUCLEOTIDE SEQUENCE [LARGE SCALE GENOMIC DNA]</scope>
    <source>
        <strain evidence="4 5">NEAU-LLE</strain>
    </source>
</reference>
<feature type="compositionally biased region" description="Pro residues" evidence="2">
    <location>
        <begin position="272"/>
        <end position="281"/>
    </location>
</feature>